<reference evidence="3" key="1">
    <citation type="submission" date="2015-04" db="EMBL/GenBank/DDBJ databases">
        <title>The genome sequence of the plant pathogenic Rhizarian Plasmodiophora brassicae reveals insights in its biotrophic life cycle and the origin of chitin synthesis.</title>
        <authorList>
            <person name="Schwelm A."/>
            <person name="Fogelqvist J."/>
            <person name="Knaust A."/>
            <person name="Julke S."/>
            <person name="Lilja T."/>
            <person name="Dhandapani V."/>
            <person name="Bonilla-Rosso G."/>
            <person name="Karlsson M."/>
            <person name="Shevchenko A."/>
            <person name="Choi S.R."/>
            <person name="Kim H.G."/>
            <person name="Park J.Y."/>
            <person name="Lim Y.P."/>
            <person name="Ludwig-Muller J."/>
            <person name="Dixelius C."/>
        </authorList>
    </citation>
    <scope>NUCLEOTIDE SEQUENCE</scope>
    <source>
        <tissue evidence="3">Potato root galls</tissue>
    </source>
</reference>
<name>A0A0H5R899_9EUKA</name>
<dbReference type="EMBL" id="HACM01004107">
    <property type="protein sequence ID" value="CRZ04549.1"/>
    <property type="molecule type" value="Transcribed_RNA"/>
</dbReference>
<feature type="compositionally biased region" description="Basic and acidic residues" evidence="1">
    <location>
        <begin position="390"/>
        <end position="408"/>
    </location>
</feature>
<dbReference type="PROSITE" id="PS50181">
    <property type="entry name" value="FBOX"/>
    <property type="match status" value="1"/>
</dbReference>
<feature type="region of interest" description="Disordered" evidence="1">
    <location>
        <begin position="390"/>
        <end position="460"/>
    </location>
</feature>
<evidence type="ECO:0000313" key="3">
    <source>
        <dbReference type="EMBL" id="CRZ04549.1"/>
    </source>
</evidence>
<dbReference type="AlphaFoldDB" id="A0A0H5R899"/>
<feature type="compositionally biased region" description="Polar residues" evidence="1">
    <location>
        <begin position="433"/>
        <end position="444"/>
    </location>
</feature>
<sequence>MDLISTLTTLSYDPIVLYLDPRDLLALATSCRHMANVMSDDSLPIWQRLYDIYRPTMNPYPSEAITRSHFIALSGSFIVRSISCRALFSLGDYVIHPHTPLNQLTYAINTLHWLEYEDPQMNITWPTPDSLIIEREKQNDIVINLNHDLLASDVFRKGDTIDLSGYIYRVIDIRWIRWCSDCKFVGRLWPYRTQCRKSPCHRFRPISSISDPNIVDNLFPNLISNLKQHPRMKLRIGSNNIEMQPSLSLPFNDEADDLLPILNYLEQALSSSANHPTNPVQLTRPLFPNFWNYIKGKVDFHYAPIDSVFPSLHGFNYNPYSYSFSVWSGVWGLDAFTYDRSDDADDTQSVLYTTLHDVLLDLEEFFDPERLSFLAEVECYYPHSLATRRSDCVSEPRPAQDRTAHVDQRPAQGDFTRFDQVPTQDDTTHVDQGPSQDDTNQVDQGTDKDDQGTAPDDKKQITFKARAPNFEQLINVNSSHRQSDANKCQCILL</sequence>
<evidence type="ECO:0000259" key="2">
    <source>
        <dbReference type="PROSITE" id="PS50181"/>
    </source>
</evidence>
<organism evidence="3">
    <name type="scientific">Spongospora subterranea</name>
    <dbReference type="NCBI Taxonomy" id="70186"/>
    <lineage>
        <taxon>Eukaryota</taxon>
        <taxon>Sar</taxon>
        <taxon>Rhizaria</taxon>
        <taxon>Endomyxa</taxon>
        <taxon>Phytomyxea</taxon>
        <taxon>Plasmodiophorida</taxon>
        <taxon>Plasmodiophoridae</taxon>
        <taxon>Spongospora</taxon>
    </lineage>
</organism>
<proteinExistence type="predicted"/>
<feature type="compositionally biased region" description="Basic and acidic residues" evidence="1">
    <location>
        <begin position="445"/>
        <end position="460"/>
    </location>
</feature>
<feature type="domain" description="F-box" evidence="2">
    <location>
        <begin position="1"/>
        <end position="49"/>
    </location>
</feature>
<accession>A0A0H5R899</accession>
<evidence type="ECO:0000256" key="1">
    <source>
        <dbReference type="SAM" id="MobiDB-lite"/>
    </source>
</evidence>
<dbReference type="InterPro" id="IPR001810">
    <property type="entry name" value="F-box_dom"/>
</dbReference>
<protein>
    <recommendedName>
        <fullName evidence="2">F-box domain-containing protein</fullName>
    </recommendedName>
</protein>